<comment type="caution">
    <text evidence="3">The sequence shown here is derived from an EMBL/GenBank/DDBJ whole genome shotgun (WGS) entry which is preliminary data.</text>
</comment>
<feature type="signal peptide" evidence="2">
    <location>
        <begin position="1"/>
        <end position="27"/>
    </location>
</feature>
<dbReference type="AlphaFoldDB" id="A0AAV8RKG4"/>
<reference evidence="3 4" key="1">
    <citation type="submission" date="2022-12" db="EMBL/GenBank/DDBJ databases">
        <title>Chromosome-scale assembly of the Ensete ventricosum genome.</title>
        <authorList>
            <person name="Dussert Y."/>
            <person name="Stocks J."/>
            <person name="Wendawek A."/>
            <person name="Woldeyes F."/>
            <person name="Nichols R.A."/>
            <person name="Borrell J.S."/>
        </authorList>
    </citation>
    <scope>NUCLEOTIDE SEQUENCE [LARGE SCALE GENOMIC DNA]</scope>
    <source>
        <strain evidence="4">cv. Maze</strain>
        <tissue evidence="3">Seeds</tissue>
    </source>
</reference>
<accession>A0AAV8RKG4</accession>
<keyword evidence="2" id="KW-0732">Signal</keyword>
<feature type="compositionally biased region" description="Basic and acidic residues" evidence="1">
    <location>
        <begin position="94"/>
        <end position="109"/>
    </location>
</feature>
<sequence>MLLFLGYFFPCCVLYFCLFDFKNIANGVAHEKRKGGFFDEVDLWPNPLKYLNNEFDEEDFDVDEDDEDHRFFDDLFVMGTRRRGQAKSPFPCEEEPRRPLSREEEKVEESQNCWCTTNPKLVVFTPRTSCVRPTDRFIDDAAETSRPWHRESAPASPPP</sequence>
<proteinExistence type="predicted"/>
<dbReference type="EMBL" id="JAQQAF010000003">
    <property type="protein sequence ID" value="KAJ8501246.1"/>
    <property type="molecule type" value="Genomic_DNA"/>
</dbReference>
<protein>
    <submittedName>
        <fullName evidence="3">Uncharacterized protein</fullName>
    </submittedName>
</protein>
<name>A0AAV8RKG4_ENSVE</name>
<gene>
    <name evidence="3" type="ORF">OPV22_011798</name>
</gene>
<evidence type="ECO:0000313" key="3">
    <source>
        <dbReference type="EMBL" id="KAJ8501246.1"/>
    </source>
</evidence>
<feature type="region of interest" description="Disordered" evidence="1">
    <location>
        <begin position="84"/>
        <end position="109"/>
    </location>
</feature>
<evidence type="ECO:0000256" key="2">
    <source>
        <dbReference type="SAM" id="SignalP"/>
    </source>
</evidence>
<feature type="chain" id="PRO_5044001122" evidence="2">
    <location>
        <begin position="28"/>
        <end position="159"/>
    </location>
</feature>
<organism evidence="3 4">
    <name type="scientific">Ensete ventricosum</name>
    <name type="common">Abyssinian banana</name>
    <name type="synonym">Musa ensete</name>
    <dbReference type="NCBI Taxonomy" id="4639"/>
    <lineage>
        <taxon>Eukaryota</taxon>
        <taxon>Viridiplantae</taxon>
        <taxon>Streptophyta</taxon>
        <taxon>Embryophyta</taxon>
        <taxon>Tracheophyta</taxon>
        <taxon>Spermatophyta</taxon>
        <taxon>Magnoliopsida</taxon>
        <taxon>Liliopsida</taxon>
        <taxon>Zingiberales</taxon>
        <taxon>Musaceae</taxon>
        <taxon>Ensete</taxon>
    </lineage>
</organism>
<dbReference type="Proteomes" id="UP001222027">
    <property type="component" value="Unassembled WGS sequence"/>
</dbReference>
<keyword evidence="4" id="KW-1185">Reference proteome</keyword>
<evidence type="ECO:0000256" key="1">
    <source>
        <dbReference type="SAM" id="MobiDB-lite"/>
    </source>
</evidence>
<evidence type="ECO:0000313" key="4">
    <source>
        <dbReference type="Proteomes" id="UP001222027"/>
    </source>
</evidence>